<dbReference type="PANTHER" id="PTHR10217">
    <property type="entry name" value="VOLTAGE AND LIGAND GATED POTASSIUM CHANNEL"/>
    <property type="match status" value="1"/>
</dbReference>
<protein>
    <submittedName>
        <fullName evidence="3">Cyclic nucleotide-binding domain protein</fullName>
    </submittedName>
</protein>
<dbReference type="AlphaFoldDB" id="W7XF71"/>
<evidence type="ECO:0000259" key="2">
    <source>
        <dbReference type="Pfam" id="PF07885"/>
    </source>
</evidence>
<keyword evidence="1" id="KW-0812">Transmembrane</keyword>
<dbReference type="InParanoid" id="W7XF71"/>
<proteinExistence type="predicted"/>
<dbReference type="SUPFAM" id="SSF51206">
    <property type="entry name" value="cAMP-binding domain-like"/>
    <property type="match status" value="1"/>
</dbReference>
<accession>W7XF71</accession>
<dbReference type="InterPro" id="IPR013099">
    <property type="entry name" value="K_chnl_dom"/>
</dbReference>
<name>W7XF71_TETTS</name>
<reference evidence="4" key="1">
    <citation type="journal article" date="2006" name="PLoS Biol.">
        <title>Macronuclear genome sequence of the ciliate Tetrahymena thermophila, a model eukaryote.</title>
        <authorList>
            <person name="Eisen J.A."/>
            <person name="Coyne R.S."/>
            <person name="Wu M."/>
            <person name="Wu D."/>
            <person name="Thiagarajan M."/>
            <person name="Wortman J.R."/>
            <person name="Badger J.H."/>
            <person name="Ren Q."/>
            <person name="Amedeo P."/>
            <person name="Jones K.M."/>
            <person name="Tallon L.J."/>
            <person name="Delcher A.L."/>
            <person name="Salzberg S.L."/>
            <person name="Silva J.C."/>
            <person name="Haas B.J."/>
            <person name="Majoros W.H."/>
            <person name="Farzad M."/>
            <person name="Carlton J.M."/>
            <person name="Smith R.K. Jr."/>
            <person name="Garg J."/>
            <person name="Pearlman R.E."/>
            <person name="Karrer K.M."/>
            <person name="Sun L."/>
            <person name="Manning G."/>
            <person name="Elde N.C."/>
            <person name="Turkewitz A.P."/>
            <person name="Asai D.J."/>
            <person name="Wilkes D.E."/>
            <person name="Wang Y."/>
            <person name="Cai H."/>
            <person name="Collins K."/>
            <person name="Stewart B.A."/>
            <person name="Lee S.R."/>
            <person name="Wilamowska K."/>
            <person name="Weinberg Z."/>
            <person name="Ruzzo W.L."/>
            <person name="Wloga D."/>
            <person name="Gaertig J."/>
            <person name="Frankel J."/>
            <person name="Tsao C.-C."/>
            <person name="Gorovsky M.A."/>
            <person name="Keeling P.J."/>
            <person name="Waller R.F."/>
            <person name="Patron N.J."/>
            <person name="Cherry J.M."/>
            <person name="Stover N.A."/>
            <person name="Krieger C.J."/>
            <person name="del Toro C."/>
            <person name="Ryder H.F."/>
            <person name="Williamson S.C."/>
            <person name="Barbeau R.A."/>
            <person name="Hamilton E.P."/>
            <person name="Orias E."/>
        </authorList>
    </citation>
    <scope>NUCLEOTIDE SEQUENCE [LARGE SCALE GENOMIC DNA]</scope>
    <source>
        <strain evidence="4">SB210</strain>
    </source>
</reference>
<evidence type="ECO:0000256" key="1">
    <source>
        <dbReference type="SAM" id="Phobius"/>
    </source>
</evidence>
<feature type="transmembrane region" description="Helical" evidence="1">
    <location>
        <begin position="42"/>
        <end position="62"/>
    </location>
</feature>
<dbReference type="PANTHER" id="PTHR10217:SF435">
    <property type="entry name" value="POTASSIUM VOLTAGE-GATED CHANNEL PROTEIN EAG"/>
    <property type="match status" value="1"/>
</dbReference>
<keyword evidence="4" id="KW-1185">Reference proteome</keyword>
<dbReference type="RefSeq" id="XP_012654914.1">
    <property type="nucleotide sequence ID" value="XM_012799460.1"/>
</dbReference>
<keyword evidence="1" id="KW-1133">Transmembrane helix</keyword>
<dbReference type="SUPFAM" id="SSF81324">
    <property type="entry name" value="Voltage-gated potassium channels"/>
    <property type="match status" value="1"/>
</dbReference>
<dbReference type="OrthoDB" id="415460at2759"/>
<dbReference type="Pfam" id="PF07885">
    <property type="entry name" value="Ion_trans_2"/>
    <property type="match status" value="1"/>
</dbReference>
<feature type="domain" description="Potassium channel" evidence="2">
    <location>
        <begin position="12"/>
        <end position="66"/>
    </location>
</feature>
<sequence>MKLKIDNGTALSRYVAAIYWSTITMTTIGYGDIVPITDLERIYVSIVTLISCGIFGYSISQIQEIVGEIQRKSETFNKKMLALNKLMNSRQLNKKIMYQVIKYYEYLYKESDGNLEEEGLNMIENLPVSMRDSIKFEMNHKYLYSQKIFSLNFTKPFLNELSMKIKQLKIGPETDLYQLGEFDKRLFFVQKGSIALYIKQSHNQKEYSILNQIYLFQLFTHF</sequence>
<dbReference type="InterPro" id="IPR050818">
    <property type="entry name" value="KCNH_animal-type"/>
</dbReference>
<dbReference type="GO" id="GO:0005249">
    <property type="term" value="F:voltage-gated potassium channel activity"/>
    <property type="evidence" value="ECO:0007669"/>
    <property type="project" value="TreeGrafter"/>
</dbReference>
<keyword evidence="1" id="KW-0472">Membrane</keyword>
<evidence type="ECO:0000313" key="3">
    <source>
        <dbReference type="EMBL" id="EWS72631.1"/>
    </source>
</evidence>
<dbReference type="EMBL" id="GG662532">
    <property type="protein sequence ID" value="EWS72631.1"/>
    <property type="molecule type" value="Genomic_DNA"/>
</dbReference>
<dbReference type="GO" id="GO:0042391">
    <property type="term" value="P:regulation of membrane potential"/>
    <property type="evidence" value="ECO:0007669"/>
    <property type="project" value="TreeGrafter"/>
</dbReference>
<organism evidence="3 4">
    <name type="scientific">Tetrahymena thermophila (strain SB210)</name>
    <dbReference type="NCBI Taxonomy" id="312017"/>
    <lineage>
        <taxon>Eukaryota</taxon>
        <taxon>Sar</taxon>
        <taxon>Alveolata</taxon>
        <taxon>Ciliophora</taxon>
        <taxon>Intramacronucleata</taxon>
        <taxon>Oligohymenophorea</taxon>
        <taxon>Hymenostomatida</taxon>
        <taxon>Tetrahymenina</taxon>
        <taxon>Tetrahymenidae</taxon>
        <taxon>Tetrahymena</taxon>
    </lineage>
</organism>
<feature type="transmembrane region" description="Helical" evidence="1">
    <location>
        <begin position="12"/>
        <end position="30"/>
    </location>
</feature>
<dbReference type="KEGG" id="tet:TTHERM_001338479"/>
<dbReference type="InterPro" id="IPR018490">
    <property type="entry name" value="cNMP-bd_dom_sf"/>
</dbReference>
<dbReference type="InterPro" id="IPR014710">
    <property type="entry name" value="RmlC-like_jellyroll"/>
</dbReference>
<dbReference type="GO" id="GO:0005886">
    <property type="term" value="C:plasma membrane"/>
    <property type="evidence" value="ECO:0007669"/>
    <property type="project" value="TreeGrafter"/>
</dbReference>
<dbReference type="Gene3D" id="1.10.287.70">
    <property type="match status" value="1"/>
</dbReference>
<dbReference type="Gene3D" id="2.60.120.10">
    <property type="entry name" value="Jelly Rolls"/>
    <property type="match status" value="1"/>
</dbReference>
<dbReference type="GeneID" id="24442191"/>
<gene>
    <name evidence="3" type="ORF">TTHERM_001338479</name>
</gene>
<dbReference type="Proteomes" id="UP000009168">
    <property type="component" value="Unassembled WGS sequence"/>
</dbReference>
<evidence type="ECO:0000313" key="4">
    <source>
        <dbReference type="Proteomes" id="UP000009168"/>
    </source>
</evidence>
<dbReference type="Gene3D" id="1.10.287.630">
    <property type="entry name" value="Helix hairpin bin"/>
    <property type="match status" value="1"/>
</dbReference>